<reference evidence="2" key="1">
    <citation type="submission" date="2009-10" db="EMBL/GenBank/DDBJ databases">
        <title>Diversity of trophic interactions inside an arsenic-rich microbial ecosystem.</title>
        <authorList>
            <person name="Bertin P.N."/>
            <person name="Heinrich-Salmeron A."/>
            <person name="Pelletier E."/>
            <person name="Goulhen-Chollet F."/>
            <person name="Arsene-Ploetze F."/>
            <person name="Gallien S."/>
            <person name="Calteau A."/>
            <person name="Vallenet D."/>
            <person name="Casiot C."/>
            <person name="Chane-Woon-Ming B."/>
            <person name="Giloteaux L."/>
            <person name="Barakat M."/>
            <person name="Bonnefoy V."/>
            <person name="Bruneel O."/>
            <person name="Chandler M."/>
            <person name="Cleiss J."/>
            <person name="Duran R."/>
            <person name="Elbaz-Poulichet F."/>
            <person name="Fonknechten N."/>
            <person name="Lauga B."/>
            <person name="Mornico D."/>
            <person name="Ortet P."/>
            <person name="Schaeffer C."/>
            <person name="Siguier P."/>
            <person name="Alexander Thil Smith A."/>
            <person name="Van Dorsselaer A."/>
            <person name="Weissenbach J."/>
            <person name="Medigue C."/>
            <person name="Le Paslier D."/>
        </authorList>
    </citation>
    <scope>NUCLEOTIDE SEQUENCE</scope>
</reference>
<dbReference type="EMBL" id="CABO01000037">
    <property type="protein sequence ID" value="CBI02421.1"/>
    <property type="molecule type" value="Genomic_DNA"/>
</dbReference>
<accession>E6Q5F5</accession>
<name>E6Q5F5_9ZZZZ</name>
<feature type="transmembrane region" description="Helical" evidence="1">
    <location>
        <begin position="6"/>
        <end position="24"/>
    </location>
</feature>
<organism evidence="2">
    <name type="scientific">mine drainage metagenome</name>
    <dbReference type="NCBI Taxonomy" id="410659"/>
    <lineage>
        <taxon>unclassified sequences</taxon>
        <taxon>metagenomes</taxon>
        <taxon>ecological metagenomes</taxon>
    </lineage>
</organism>
<sequence length="220" mass="23800">MRAIYLGFAVVVVLVFLGFGLFRWHETQRIAAIYATPTPLASLAPGAKPQPTPIQLVDGGTLGQKLFPDGDTSIGGRGLPVNGIRCDSTPVPIVLHVHQHLALFVNGKQVAIPQYVGMVPNPNNPQSGCLYWIHTHDAEGTIHVESPHVRLFHLGDFFAIWGQPLRANDVAGFKGPVTIWLNGSRYTGNAKNIPLVAHQQIVIEVGKSLPPPLYAFPTGE</sequence>
<keyword evidence="1" id="KW-0812">Transmembrane</keyword>
<protein>
    <submittedName>
        <fullName evidence="2">Uncharacterized protein</fullName>
    </submittedName>
</protein>
<dbReference type="AlphaFoldDB" id="E6Q5F5"/>
<evidence type="ECO:0000256" key="1">
    <source>
        <dbReference type="SAM" id="Phobius"/>
    </source>
</evidence>
<evidence type="ECO:0000313" key="2">
    <source>
        <dbReference type="EMBL" id="CBI02421.1"/>
    </source>
</evidence>
<comment type="caution">
    <text evidence="2">The sequence shown here is derived from an EMBL/GenBank/DDBJ whole genome shotgun (WGS) entry which is preliminary data.</text>
</comment>
<keyword evidence="1" id="KW-0472">Membrane</keyword>
<gene>
    <name evidence="2" type="ORF">CARN4_2378</name>
</gene>
<keyword evidence="1" id="KW-1133">Transmembrane helix</keyword>
<proteinExistence type="predicted"/>